<comment type="caution">
    <text evidence="3">The sequence shown here is derived from an EMBL/GenBank/DDBJ whole genome shotgun (WGS) entry which is preliminary data.</text>
</comment>
<evidence type="ECO:0000256" key="1">
    <source>
        <dbReference type="SAM" id="MobiDB-lite"/>
    </source>
</evidence>
<dbReference type="EMBL" id="JAAOAR010000771">
    <property type="protein sequence ID" value="KAF5573898.1"/>
    <property type="molecule type" value="Genomic_DNA"/>
</dbReference>
<protein>
    <submittedName>
        <fullName evidence="3">Uncharacterized protein</fullName>
    </submittedName>
</protein>
<sequence length="771" mass="87356">MLAPFINQSQMTKSHLDYAPRSNIAWQLRQIKAAAGKIRTMFPNAPSSLFERSFRILLFLLHRQLQIRTMSLERDYELETLRNVDMGNGSSAPLVDEQSISSLPKSSWHGTRPLDEPDIHKSPLTGNTFEDKGKSRPLLAFPASLKSKKPTRKSSRTLAFRYFAVVHLPPVAITITLLSLYITQVRWVNPSTESLNGLQFAAKAHETLILVSLGDILLHQISYGLKRQDVGVPLGFLSSALNLSAPLRYLISRQLWAPTLQSGKTAGYRRGTAALIVLISILCLVANPLSAIAMIPRQDWWEDHGYDWTFLGDTRFEPAHRIPHMEYRTRLDSESGPYLRDTIGPTTIPLYTLLRADSYVLGTHGPEWQNISYTNFNSSFYSYISTANFGLPTVATSPLSFVASELGKASSRDVRDKSIPWITSSNQQVEGSEAKHAWKQPLVATQCIGGSVHNKTKLQFSLSYPFSTGIRKNFMITFTLDEKSSAFRELRASNSSDYRVLEFPEYEDWLVSGNVLFATTVELPHDEKPERHYTLCLIFARWSEADMWIQEPARSRTFSHVKEEPILESFEKNSSDIIYMDDKWLDGISSFSNGSFFRSIAEFCGSDVRRNCQERYLGLHITDAISQAGNNVSWPNYHAETSRSEDATQDKIVYTRYHYTYAYRFESSFGIPLAFSFLLAHVLLVLVHLIKIVLSKDPWQGSNWDNFGDMLVLALASKPPEGANDLTQQPSRSELWKKTATVDRDGKEIHYRIRLGEEKGYQRANEEEGGV</sequence>
<keyword evidence="2" id="KW-0812">Transmembrane</keyword>
<keyword evidence="4" id="KW-1185">Reference proteome</keyword>
<dbReference type="AlphaFoldDB" id="A0A8H5KIG2"/>
<feature type="transmembrane region" description="Helical" evidence="2">
    <location>
        <begin position="158"/>
        <end position="182"/>
    </location>
</feature>
<organism evidence="3 4">
    <name type="scientific">Fusarium pseudoanthophilum</name>
    <dbReference type="NCBI Taxonomy" id="48495"/>
    <lineage>
        <taxon>Eukaryota</taxon>
        <taxon>Fungi</taxon>
        <taxon>Dikarya</taxon>
        <taxon>Ascomycota</taxon>
        <taxon>Pezizomycotina</taxon>
        <taxon>Sordariomycetes</taxon>
        <taxon>Hypocreomycetidae</taxon>
        <taxon>Hypocreales</taxon>
        <taxon>Nectriaceae</taxon>
        <taxon>Fusarium</taxon>
        <taxon>Fusarium fujikuroi species complex</taxon>
    </lineage>
</organism>
<feature type="transmembrane region" description="Helical" evidence="2">
    <location>
        <begin position="230"/>
        <end position="251"/>
    </location>
</feature>
<feature type="compositionally biased region" description="Basic and acidic residues" evidence="1">
    <location>
        <begin position="112"/>
        <end position="121"/>
    </location>
</feature>
<feature type="transmembrane region" description="Helical" evidence="2">
    <location>
        <begin position="272"/>
        <end position="295"/>
    </location>
</feature>
<keyword evidence="2" id="KW-1133">Transmembrane helix</keyword>
<evidence type="ECO:0000256" key="2">
    <source>
        <dbReference type="SAM" id="Phobius"/>
    </source>
</evidence>
<feature type="transmembrane region" description="Helical" evidence="2">
    <location>
        <begin position="669"/>
        <end position="690"/>
    </location>
</feature>
<accession>A0A8H5KIG2</accession>
<name>A0A8H5KIG2_9HYPO</name>
<evidence type="ECO:0000313" key="4">
    <source>
        <dbReference type="Proteomes" id="UP000544095"/>
    </source>
</evidence>
<gene>
    <name evidence="3" type="ORF">FPANT_12082</name>
</gene>
<keyword evidence="2" id="KW-0472">Membrane</keyword>
<dbReference type="Proteomes" id="UP000544095">
    <property type="component" value="Unassembled WGS sequence"/>
</dbReference>
<reference evidence="3 4" key="1">
    <citation type="submission" date="2020-05" db="EMBL/GenBank/DDBJ databases">
        <title>Identification and distribution of gene clusters putatively required for synthesis of sphingolipid metabolism inhibitors in phylogenetically diverse species of the filamentous fungus Fusarium.</title>
        <authorList>
            <person name="Kim H.-S."/>
            <person name="Busman M."/>
            <person name="Brown D.W."/>
            <person name="Divon H."/>
            <person name="Uhlig S."/>
            <person name="Proctor R.H."/>
        </authorList>
    </citation>
    <scope>NUCLEOTIDE SEQUENCE [LARGE SCALE GENOMIC DNA]</scope>
    <source>
        <strain evidence="3 4">NRRL 25211</strain>
    </source>
</reference>
<evidence type="ECO:0000313" key="3">
    <source>
        <dbReference type="EMBL" id="KAF5573898.1"/>
    </source>
</evidence>
<proteinExistence type="predicted"/>
<feature type="region of interest" description="Disordered" evidence="1">
    <location>
        <begin position="102"/>
        <end position="133"/>
    </location>
</feature>